<dbReference type="Proteomes" id="UP000236527">
    <property type="component" value="Unassembled WGS sequence"/>
</dbReference>
<keyword evidence="2" id="KW-0969">Cilium</keyword>
<dbReference type="EMBL" id="BDGE01000083">
    <property type="protein sequence ID" value="GBE94690.1"/>
    <property type="molecule type" value="Genomic_DNA"/>
</dbReference>
<gene>
    <name evidence="2" type="ORF">NCWK1_4469</name>
</gene>
<proteinExistence type="predicted"/>
<dbReference type="InterPro" id="IPR025587">
    <property type="entry name" value="DUF4351"/>
</dbReference>
<dbReference type="AlphaFoldDB" id="A0A2H6LN91"/>
<dbReference type="PANTHER" id="PTHR34613:SF1">
    <property type="entry name" value="SLL6017 PROTEIN"/>
    <property type="match status" value="1"/>
</dbReference>
<name>A0A2H6LN91_9NOSO</name>
<evidence type="ECO:0000313" key="2">
    <source>
        <dbReference type="EMBL" id="GBE94690.1"/>
    </source>
</evidence>
<reference evidence="3" key="1">
    <citation type="journal article" date="2018" name="Genome Announc.">
        <title>Draft Genome Sequence of the Nitrogen-Fixing and Hormogonia-Inducing Cyanobacterium Nostoc cycadae Strain WK-1, Isolated from the Coralloid Roots of Cycas revoluta.</title>
        <authorList>
            <person name="Kanesaki Y."/>
            <person name="Hirose M."/>
            <person name="Hirose Y."/>
            <person name="Fujisawa T."/>
            <person name="Nakamura Y."/>
            <person name="Watanabe S."/>
            <person name="Matsunaga S."/>
            <person name="Uchida H."/>
            <person name="Murakami A."/>
        </authorList>
    </citation>
    <scope>NUCLEOTIDE SEQUENCE [LARGE SCALE GENOMIC DNA]</scope>
    <source>
        <strain evidence="3">WK-1</strain>
    </source>
</reference>
<evidence type="ECO:0000313" key="3">
    <source>
        <dbReference type="Proteomes" id="UP000236527"/>
    </source>
</evidence>
<keyword evidence="2" id="KW-0282">Flagellum</keyword>
<organism evidence="2 3">
    <name type="scientific">Nostoc cycadae WK-1</name>
    <dbReference type="NCBI Taxonomy" id="1861711"/>
    <lineage>
        <taxon>Bacteria</taxon>
        <taxon>Bacillati</taxon>
        <taxon>Cyanobacteriota</taxon>
        <taxon>Cyanophyceae</taxon>
        <taxon>Nostocales</taxon>
        <taxon>Nostocaceae</taxon>
        <taxon>Nostoc</taxon>
    </lineage>
</organism>
<keyword evidence="3" id="KW-1185">Reference proteome</keyword>
<keyword evidence="2" id="KW-0966">Cell projection</keyword>
<dbReference type="Pfam" id="PF14261">
    <property type="entry name" value="DUF4351"/>
    <property type="match status" value="1"/>
</dbReference>
<dbReference type="PANTHER" id="PTHR34613">
    <property type="entry name" value="SLL0800 PROTEIN"/>
    <property type="match status" value="1"/>
</dbReference>
<feature type="domain" description="DUF4351" evidence="1">
    <location>
        <begin position="210"/>
        <end position="266"/>
    </location>
</feature>
<dbReference type="RefSeq" id="WP_103126336.1">
    <property type="nucleotide sequence ID" value="NZ_DF978438.1"/>
</dbReference>
<protein>
    <submittedName>
        <fullName evidence="2">Flagellar assembly protein H</fullName>
    </submittedName>
</protein>
<accession>A0A2H6LN91</accession>
<sequence length="274" mass="31922">MSFDNVCKILAEKYPAEFVNWLLPEEPTQVKVLKTELSLEPIRADSVTFLQTANRILHIEFQTRTISSPPLPFRMLDYSVRLIRQYNVPVTQVVIFLQETNNEIAFTEEYVNETTTHRYRVLRMWEQDSVIFLDNPALLPLAPLTRTTSPQRLLSQVAQSLARISDRNTRQDIVAYTEILAGLKFEKGLIRQFLSEDVMQESVIYQDILQKGEQREAFRFLMRQLTRRFGEIDSSIIDRIRVLSTEQLEVLGEEFVDFSTISDLIALLEQQENS</sequence>
<comment type="caution">
    <text evidence="2">The sequence shown here is derived from an EMBL/GenBank/DDBJ whole genome shotgun (WGS) entry which is preliminary data.</text>
</comment>
<evidence type="ECO:0000259" key="1">
    <source>
        <dbReference type="Pfam" id="PF14261"/>
    </source>
</evidence>